<dbReference type="AlphaFoldDB" id="A0A949NDK4"/>
<feature type="transmembrane region" description="Helical" evidence="1">
    <location>
        <begin position="156"/>
        <end position="187"/>
    </location>
</feature>
<name>A0A949NDK4_9FIRM</name>
<protein>
    <submittedName>
        <fullName evidence="2">Uncharacterized protein</fullName>
    </submittedName>
</protein>
<feature type="transmembrane region" description="Helical" evidence="1">
    <location>
        <begin position="369"/>
        <end position="385"/>
    </location>
</feature>
<keyword evidence="1" id="KW-0812">Transmembrane</keyword>
<dbReference type="RefSeq" id="WP_238721023.1">
    <property type="nucleotide sequence ID" value="NZ_JAHQCW010000006.1"/>
</dbReference>
<comment type="caution">
    <text evidence="2">The sequence shown here is derived from an EMBL/GenBank/DDBJ whole genome shotgun (WGS) entry which is preliminary data.</text>
</comment>
<feature type="transmembrane region" description="Helical" evidence="1">
    <location>
        <begin position="131"/>
        <end position="150"/>
    </location>
</feature>
<feature type="transmembrane region" description="Helical" evidence="1">
    <location>
        <begin position="271"/>
        <end position="292"/>
    </location>
</feature>
<feature type="transmembrane region" description="Helical" evidence="1">
    <location>
        <begin position="199"/>
        <end position="218"/>
    </location>
</feature>
<reference evidence="2" key="1">
    <citation type="submission" date="2021-06" db="EMBL/GenBank/DDBJ databases">
        <title>Description of novel taxa of the family Lachnospiraceae.</title>
        <authorList>
            <person name="Chaplin A.V."/>
            <person name="Sokolova S.R."/>
            <person name="Pikina A.P."/>
            <person name="Korzhanova M."/>
            <person name="Belova V."/>
            <person name="Korostin D."/>
            <person name="Efimov B.A."/>
        </authorList>
    </citation>
    <scope>NUCLEOTIDE SEQUENCE</scope>
    <source>
        <strain evidence="2">ASD5720</strain>
    </source>
</reference>
<keyword evidence="1" id="KW-0472">Membrane</keyword>
<evidence type="ECO:0000256" key="1">
    <source>
        <dbReference type="SAM" id="Phobius"/>
    </source>
</evidence>
<sequence>MTRLKELFRKIDYEFYLFAFLMLDLVARCPLEVNPWMTPNYILNFDQGFSTRLLIGSVVKFFFPDFVTGRQLFQFVFVALTLLNLLVAVLCGRVLRMYRNETRGVIYVLMAYLASPAALTYLVTQENMGRLEIYLLILTLVQIVVLLRVKNVFVKYALVLLLSGACCMIHQIYIFMFFPLVFVCGVYNVFEAKNKKKELIVGGLVFVLIGAFFLYLQLFSSINLNSISAVKAYIETRTDYAYLDDNIYYEYFAQLKEHWTNFWIRDLTYNLRHTVVTLIFLLPLFGFIVSIWKKAYRCCKEKRIKWMFTLMQLSNLAMLPVWLIMVDWERYIAVHIILEFGMILILLYKRNSYMITAVKQTAAGVEKHMFLYLLFLLFLFTLDKLDARCYQPYIVDYLANIVKMFLPG</sequence>
<dbReference type="Proteomes" id="UP000712157">
    <property type="component" value="Unassembled WGS sequence"/>
</dbReference>
<organism evidence="2 3">
    <name type="scientific">Diplocloster agilis</name>
    <dbReference type="NCBI Taxonomy" id="2850323"/>
    <lineage>
        <taxon>Bacteria</taxon>
        <taxon>Bacillati</taxon>
        <taxon>Bacillota</taxon>
        <taxon>Clostridia</taxon>
        <taxon>Lachnospirales</taxon>
        <taxon>Lachnospiraceae</taxon>
        <taxon>Diplocloster</taxon>
    </lineage>
</organism>
<gene>
    <name evidence="2" type="ORF">KTH89_05910</name>
</gene>
<feature type="transmembrane region" description="Helical" evidence="1">
    <location>
        <begin position="104"/>
        <end position="124"/>
    </location>
</feature>
<accession>A0A949NDK4</accession>
<feature type="transmembrane region" description="Helical" evidence="1">
    <location>
        <begin position="304"/>
        <end position="325"/>
    </location>
</feature>
<proteinExistence type="predicted"/>
<evidence type="ECO:0000313" key="3">
    <source>
        <dbReference type="Proteomes" id="UP000712157"/>
    </source>
</evidence>
<keyword evidence="1" id="KW-1133">Transmembrane helix</keyword>
<keyword evidence="3" id="KW-1185">Reference proteome</keyword>
<feature type="transmembrane region" description="Helical" evidence="1">
    <location>
        <begin position="75"/>
        <end position="98"/>
    </location>
</feature>
<evidence type="ECO:0000313" key="2">
    <source>
        <dbReference type="EMBL" id="MBU9736066.1"/>
    </source>
</evidence>
<dbReference type="EMBL" id="JAHQCW010000006">
    <property type="protein sequence ID" value="MBU9736066.1"/>
    <property type="molecule type" value="Genomic_DNA"/>
</dbReference>
<feature type="transmembrane region" description="Helical" evidence="1">
    <location>
        <begin position="331"/>
        <end position="348"/>
    </location>
</feature>